<evidence type="ECO:0000256" key="1">
    <source>
        <dbReference type="SAM" id="Phobius"/>
    </source>
</evidence>
<protein>
    <submittedName>
        <fullName evidence="2">Uncharacterized protein</fullName>
    </submittedName>
</protein>
<accession>A0A8H7XTL5</accession>
<sequence>MVDSSASPPAPENTKSRVPIWIPVSAFIGTSLALAIPLFMLRRQRTGKLNRLPLKGSTAPPPRRATGTAAALPVTTAPSPQNTTVVHESIKEALNADGPSLSSALAQMNASSGLLAAKAFAIATGLVAVGGFGMVWMVKTTLGVSDAREFGHRARTLIRLIAPSLTSRIHRASEEDAARGDPPLEGMEDWKWSEAEGRLSIAYEKGGFPLWAQMVVHELEAEARVERIKREKESVTKQGREVS</sequence>
<name>A0A8H7XTL5_PSICU</name>
<feature type="transmembrane region" description="Helical" evidence="1">
    <location>
        <begin position="20"/>
        <end position="41"/>
    </location>
</feature>
<keyword evidence="1" id="KW-0472">Membrane</keyword>
<dbReference type="AlphaFoldDB" id="A0A8H7XTL5"/>
<comment type="caution">
    <text evidence="2">The sequence shown here is derived from an EMBL/GenBank/DDBJ whole genome shotgun (WGS) entry which is preliminary data.</text>
</comment>
<dbReference type="OrthoDB" id="5346979at2759"/>
<organism evidence="2">
    <name type="scientific">Psilocybe cubensis</name>
    <name type="common">Psychedelic mushroom</name>
    <name type="synonym">Stropharia cubensis</name>
    <dbReference type="NCBI Taxonomy" id="181762"/>
    <lineage>
        <taxon>Eukaryota</taxon>
        <taxon>Fungi</taxon>
        <taxon>Dikarya</taxon>
        <taxon>Basidiomycota</taxon>
        <taxon>Agaricomycotina</taxon>
        <taxon>Agaricomycetes</taxon>
        <taxon>Agaricomycetidae</taxon>
        <taxon>Agaricales</taxon>
        <taxon>Agaricineae</taxon>
        <taxon>Strophariaceae</taxon>
        <taxon>Psilocybe</taxon>
    </lineage>
</organism>
<gene>
    <name evidence="2" type="ORF">JR316_009336</name>
</gene>
<keyword evidence="1" id="KW-1133">Transmembrane helix</keyword>
<keyword evidence="1" id="KW-0812">Transmembrane</keyword>
<proteinExistence type="predicted"/>
<dbReference type="EMBL" id="JAFIQS010000009">
    <property type="protein sequence ID" value="KAG5165751.1"/>
    <property type="molecule type" value="Genomic_DNA"/>
</dbReference>
<reference evidence="2" key="1">
    <citation type="submission" date="2021-02" db="EMBL/GenBank/DDBJ databases">
        <title>Psilocybe cubensis genome.</title>
        <authorList>
            <person name="Mckernan K.J."/>
            <person name="Crawford S."/>
            <person name="Trippe A."/>
            <person name="Kane L.T."/>
            <person name="Mclaughlin S."/>
        </authorList>
    </citation>
    <scope>NUCLEOTIDE SEQUENCE [LARGE SCALE GENOMIC DNA]</scope>
    <source>
        <strain evidence="2">MGC-MH-2018</strain>
    </source>
</reference>
<evidence type="ECO:0000313" key="2">
    <source>
        <dbReference type="EMBL" id="KAG5165751.1"/>
    </source>
</evidence>
<feature type="transmembrane region" description="Helical" evidence="1">
    <location>
        <begin position="115"/>
        <end position="138"/>
    </location>
</feature>